<evidence type="ECO:0000256" key="6">
    <source>
        <dbReference type="ARBA" id="ARBA00023125"/>
    </source>
</evidence>
<sequence>MDTSRVLEEMVDESTVPDFVKYFFDPGRNGGGLICRIPTCRKNLTTKKSSNLQRHLKTQHPDPWKLFVEDKEKKIKIKNSIAKRSRDRSLESTKVTIKFSKEHLISCCVEMCTVNAHPLDTINCLLRFFGPIQRSLKCQIVNTSRIREEIQKKAESLREEVKAELKGAFVSVKINFASRNTTKHYLTTNVQFSKDGCIQTRLLRIVPVAISSTGEDLKKKVLEVLTEYDIPLKLIFSSSISNGGNIWEYPFLVDSNANCPNQGVTNLSDCLTTEVEEQVDAFASYRSRKISLKMERDTQEGAECSNKAKGCARSEENSDASQNEFEFADDENLNKLLSATDKALQEEGICSIHSAARVLQLGIQDTLKSSRYKAVILKAKKLVKSLQTFEMAKLFAEKNQKRPVLCNDSWDSIYRILIQLIELMPFIQENIPSACGQLSLQDQCDMKEIIVSLKPCATASMKLLLEPLPYSEVFTIFTVCIAKIEMLTTNGASQFASLLSNKIRTRTEQVFSPDLFAAVILDKRFKTVLDGTQVRMGTHRLLEIWERIVGTDQNHTPDLQPMVEAPMEMDSEDDEMKDLSILRDIMERNKSNECCFKFPTSLMLELIRAKIETYLRENNLEASENVFKYWHDSQFTNPELASLAKILLAVPGDELLLQRLISSLQMIYSEPSNKPDFQLLNDILFIRMNFPRCFGEVE</sequence>
<evidence type="ECO:0000256" key="1">
    <source>
        <dbReference type="ARBA" id="ARBA00004123"/>
    </source>
</evidence>
<evidence type="ECO:0000256" key="9">
    <source>
        <dbReference type="SAM" id="Coils"/>
    </source>
</evidence>
<dbReference type="InterPro" id="IPR052035">
    <property type="entry name" value="ZnF_BED_domain_contain"/>
</dbReference>
<protein>
    <submittedName>
        <fullName evidence="12">Uncharacterized protein</fullName>
    </submittedName>
</protein>
<dbReference type="InterPro" id="IPR003656">
    <property type="entry name" value="Znf_BED"/>
</dbReference>
<dbReference type="Pfam" id="PF05699">
    <property type="entry name" value="Dimer_Tnp_hAT"/>
    <property type="match status" value="1"/>
</dbReference>
<keyword evidence="3" id="KW-0863">Zinc-finger</keyword>
<keyword evidence="2" id="KW-0479">Metal-binding</keyword>
<dbReference type="InterPro" id="IPR008906">
    <property type="entry name" value="HATC_C_dom"/>
</dbReference>
<dbReference type="PANTHER" id="PTHR46481">
    <property type="entry name" value="ZINC FINGER BED DOMAIN-CONTAINING PROTEIN 4"/>
    <property type="match status" value="1"/>
</dbReference>
<evidence type="ECO:0000259" key="11">
    <source>
        <dbReference type="Pfam" id="PF05699"/>
    </source>
</evidence>
<feature type="domain" description="BED-type" evidence="10">
    <location>
        <begin position="21"/>
        <end position="61"/>
    </location>
</feature>
<evidence type="ECO:0000256" key="3">
    <source>
        <dbReference type="ARBA" id="ARBA00022771"/>
    </source>
</evidence>
<keyword evidence="6" id="KW-0238">DNA-binding</keyword>
<dbReference type="Proteomes" id="UP001152759">
    <property type="component" value="Chromosome 3"/>
</dbReference>
<keyword evidence="13" id="KW-1185">Reference proteome</keyword>
<evidence type="ECO:0000256" key="4">
    <source>
        <dbReference type="ARBA" id="ARBA00022833"/>
    </source>
</evidence>
<evidence type="ECO:0000256" key="2">
    <source>
        <dbReference type="ARBA" id="ARBA00022723"/>
    </source>
</evidence>
<evidence type="ECO:0000259" key="10">
    <source>
        <dbReference type="Pfam" id="PF02892"/>
    </source>
</evidence>
<dbReference type="GO" id="GO:0046983">
    <property type="term" value="F:protein dimerization activity"/>
    <property type="evidence" value="ECO:0007669"/>
    <property type="project" value="InterPro"/>
</dbReference>
<dbReference type="GO" id="GO:0003677">
    <property type="term" value="F:DNA binding"/>
    <property type="evidence" value="ECO:0007669"/>
    <property type="project" value="UniProtKB-KW"/>
</dbReference>
<proteinExistence type="predicted"/>
<keyword evidence="5" id="KW-0805">Transcription regulation</keyword>
<organism evidence="12 13">
    <name type="scientific">Bemisia tabaci</name>
    <name type="common">Sweetpotato whitefly</name>
    <name type="synonym">Aleurodes tabaci</name>
    <dbReference type="NCBI Taxonomy" id="7038"/>
    <lineage>
        <taxon>Eukaryota</taxon>
        <taxon>Metazoa</taxon>
        <taxon>Ecdysozoa</taxon>
        <taxon>Arthropoda</taxon>
        <taxon>Hexapoda</taxon>
        <taxon>Insecta</taxon>
        <taxon>Pterygota</taxon>
        <taxon>Neoptera</taxon>
        <taxon>Paraneoptera</taxon>
        <taxon>Hemiptera</taxon>
        <taxon>Sternorrhyncha</taxon>
        <taxon>Aleyrodoidea</taxon>
        <taxon>Aleyrodidae</taxon>
        <taxon>Aleyrodinae</taxon>
        <taxon>Bemisia</taxon>
    </lineage>
</organism>
<keyword evidence="8" id="KW-0539">Nucleus</keyword>
<dbReference type="Pfam" id="PF02892">
    <property type="entry name" value="zf-BED"/>
    <property type="match status" value="1"/>
</dbReference>
<reference evidence="12" key="1">
    <citation type="submission" date="2021-12" db="EMBL/GenBank/DDBJ databases">
        <authorList>
            <person name="King R."/>
        </authorList>
    </citation>
    <scope>NUCLEOTIDE SEQUENCE</scope>
</reference>
<comment type="subcellular location">
    <subcellularLocation>
        <location evidence="1">Nucleus</location>
    </subcellularLocation>
</comment>
<evidence type="ECO:0000313" key="13">
    <source>
        <dbReference type="Proteomes" id="UP001152759"/>
    </source>
</evidence>
<gene>
    <name evidence="12" type="ORF">BEMITA_LOCUS5522</name>
</gene>
<dbReference type="InterPro" id="IPR012337">
    <property type="entry name" value="RNaseH-like_sf"/>
</dbReference>
<dbReference type="PANTHER" id="PTHR46481:SF10">
    <property type="entry name" value="ZINC FINGER BED DOMAIN-CONTAINING PROTEIN 39"/>
    <property type="match status" value="1"/>
</dbReference>
<keyword evidence="7" id="KW-0804">Transcription</keyword>
<feature type="coiled-coil region" evidence="9">
    <location>
        <begin position="140"/>
        <end position="167"/>
    </location>
</feature>
<accession>A0A9P0A7N7</accession>
<dbReference type="EMBL" id="OU963864">
    <property type="protein sequence ID" value="CAH0386395.1"/>
    <property type="molecule type" value="Genomic_DNA"/>
</dbReference>
<evidence type="ECO:0000256" key="8">
    <source>
        <dbReference type="ARBA" id="ARBA00023242"/>
    </source>
</evidence>
<keyword evidence="4" id="KW-0862">Zinc</keyword>
<name>A0A9P0A7N7_BEMTA</name>
<keyword evidence="9" id="KW-0175">Coiled coil</keyword>
<evidence type="ECO:0000256" key="7">
    <source>
        <dbReference type="ARBA" id="ARBA00023163"/>
    </source>
</evidence>
<dbReference type="SUPFAM" id="SSF53098">
    <property type="entry name" value="Ribonuclease H-like"/>
    <property type="match status" value="1"/>
</dbReference>
<dbReference type="GO" id="GO:0008270">
    <property type="term" value="F:zinc ion binding"/>
    <property type="evidence" value="ECO:0007669"/>
    <property type="project" value="UniProtKB-KW"/>
</dbReference>
<dbReference type="AlphaFoldDB" id="A0A9P0A7N7"/>
<evidence type="ECO:0000313" key="12">
    <source>
        <dbReference type="EMBL" id="CAH0386395.1"/>
    </source>
</evidence>
<evidence type="ECO:0000256" key="5">
    <source>
        <dbReference type="ARBA" id="ARBA00023015"/>
    </source>
</evidence>
<feature type="domain" description="HAT C-terminal dimerisation" evidence="11">
    <location>
        <begin position="611"/>
        <end position="689"/>
    </location>
</feature>
<dbReference type="GO" id="GO:0005634">
    <property type="term" value="C:nucleus"/>
    <property type="evidence" value="ECO:0007669"/>
    <property type="project" value="UniProtKB-SubCell"/>
</dbReference>